<dbReference type="NCBIfam" id="TIGR00066">
    <property type="entry name" value="g_glut_trans"/>
    <property type="match status" value="1"/>
</dbReference>
<dbReference type="PANTHER" id="PTHR11686:SF54">
    <property type="entry name" value="GLUTATHIONE HYDROLASE 7"/>
    <property type="match status" value="1"/>
</dbReference>
<accession>A0ABM0MZU5</accession>
<dbReference type="Gene3D" id="1.10.246.130">
    <property type="match status" value="1"/>
</dbReference>
<evidence type="ECO:0000313" key="4">
    <source>
        <dbReference type="RefSeq" id="XP_006825536.1"/>
    </source>
</evidence>
<name>A0ABM0MZU5_SACKO</name>
<evidence type="ECO:0000256" key="1">
    <source>
        <dbReference type="SAM" id="MobiDB-lite"/>
    </source>
</evidence>
<feature type="compositionally biased region" description="Polar residues" evidence="1">
    <location>
        <begin position="56"/>
        <end position="70"/>
    </location>
</feature>
<keyword evidence="2" id="KW-0472">Membrane</keyword>
<dbReference type="PRINTS" id="PR01210">
    <property type="entry name" value="GGTRANSPTASE"/>
</dbReference>
<proteinExistence type="predicted"/>
<dbReference type="Proteomes" id="UP000694865">
    <property type="component" value="Unplaced"/>
</dbReference>
<dbReference type="Gene3D" id="3.60.20.40">
    <property type="match status" value="1"/>
</dbReference>
<dbReference type="InterPro" id="IPR029055">
    <property type="entry name" value="Ntn_hydrolases_N"/>
</dbReference>
<dbReference type="PANTHER" id="PTHR11686">
    <property type="entry name" value="GAMMA GLUTAMYL TRANSPEPTIDASE"/>
    <property type="match status" value="1"/>
</dbReference>
<feature type="compositionally biased region" description="Polar residues" evidence="1">
    <location>
        <begin position="11"/>
        <end position="26"/>
    </location>
</feature>
<keyword evidence="2" id="KW-0812">Transmembrane</keyword>
<feature type="region of interest" description="Disordered" evidence="1">
    <location>
        <begin position="1"/>
        <end position="70"/>
    </location>
</feature>
<dbReference type="InterPro" id="IPR043138">
    <property type="entry name" value="GGT_lsub"/>
</dbReference>
<organism evidence="3 4">
    <name type="scientific">Saccoglossus kowalevskii</name>
    <name type="common">Acorn worm</name>
    <dbReference type="NCBI Taxonomy" id="10224"/>
    <lineage>
        <taxon>Eukaryota</taxon>
        <taxon>Metazoa</taxon>
        <taxon>Hemichordata</taxon>
        <taxon>Enteropneusta</taxon>
        <taxon>Harrimaniidae</taxon>
        <taxon>Saccoglossus</taxon>
    </lineage>
</organism>
<keyword evidence="2" id="KW-1133">Transmembrane helix</keyword>
<dbReference type="InterPro" id="IPR000101">
    <property type="entry name" value="GGT_peptidase"/>
</dbReference>
<keyword evidence="3" id="KW-1185">Reference proteome</keyword>
<feature type="transmembrane region" description="Helical" evidence="2">
    <location>
        <begin position="82"/>
        <end position="107"/>
    </location>
</feature>
<dbReference type="Pfam" id="PF01019">
    <property type="entry name" value="G_glu_transpept"/>
    <property type="match status" value="1"/>
</dbReference>
<dbReference type="SUPFAM" id="SSF56235">
    <property type="entry name" value="N-terminal nucleophile aminohydrolases (Ntn hydrolases)"/>
    <property type="match status" value="1"/>
</dbReference>
<dbReference type="RefSeq" id="XP_006825536.1">
    <property type="nucleotide sequence ID" value="XM_006825473.1"/>
</dbReference>
<reference evidence="4" key="1">
    <citation type="submission" date="2025-08" db="UniProtKB">
        <authorList>
            <consortium name="RefSeq"/>
        </authorList>
    </citation>
    <scope>IDENTIFICATION</scope>
    <source>
        <tissue evidence="4">Testes</tissue>
    </source>
</reference>
<dbReference type="InterPro" id="IPR043137">
    <property type="entry name" value="GGT_ssub_C"/>
</dbReference>
<sequence>MSTHSDDDAQPTGSYSTLEETTGTSNDVKDNAHDGPTSNHDQFSAAKPSPDKSSVRSESTPLQLDESSGGNQLPCAGEGLKIIIISSVTFSIAITVALILQIFFGAYQIESHGAVACDVEQCSNVGVEVLKKGGNAVDAAISTMLCLGVVNPQSSGLGGGGFMMVKTKTSVDAFDFREVAPDAAQEDMFQTNETLSVKGGLAVAVPGELKGIEMVWKKYGLLKWGELFEPAINLATDGFTVTEATESSIDDTFDELSPELKALLAPNGKKLKAGQTLTRPTLAATLQIVATSGASAFYDSVLSDNIVNSVTSTGGILTRQDLRNYAAIERLPVETKYHDYTVYSHPAPAGGPVFLSIINILENYNFTSADSNDPLTYHRIIEAFKFAYSQKLQLGDPDKVSEVNDVQDIMISKEAALFIKQKILDNSTFNASHYGPYFPDIGQGTASVTVIDKDDNMVALTTSINYKFGSKIMTSDGIILNNHMADFTWPEKQQSEYNDTMLANTTANYIEGSKRPQSSATPTIIYHETKPCNPRVVMAANNGSRIITAIAEVFLNVFSFGEVHISDAIEEPRFHHGLVPNEVEVENGVSDDIIAGLESRGHDVVQVDFLNQVMAVMKHQDMLTAHADSRKPGSGSSVF</sequence>
<dbReference type="GeneID" id="100370335"/>
<evidence type="ECO:0000256" key="2">
    <source>
        <dbReference type="SAM" id="Phobius"/>
    </source>
</evidence>
<gene>
    <name evidence="4" type="primary">LOC100370335</name>
</gene>
<protein>
    <submittedName>
        <fullName evidence="4">Gamma-glutamyltranspeptidase 1-like</fullName>
    </submittedName>
</protein>
<evidence type="ECO:0000313" key="3">
    <source>
        <dbReference type="Proteomes" id="UP000694865"/>
    </source>
</evidence>